<evidence type="ECO:0000313" key="10">
    <source>
        <dbReference type="Proteomes" id="UP000287033"/>
    </source>
</evidence>
<proteinExistence type="inferred from homology"/>
<feature type="non-terminal residue" evidence="9">
    <location>
        <position position="1"/>
    </location>
</feature>
<dbReference type="GO" id="GO:0016020">
    <property type="term" value="C:membrane"/>
    <property type="evidence" value="ECO:0007669"/>
    <property type="project" value="UniProtKB-SubCell"/>
</dbReference>
<keyword evidence="7" id="KW-0472">Membrane</keyword>
<dbReference type="SMART" id="SM00382">
    <property type="entry name" value="AAA"/>
    <property type="match status" value="1"/>
</dbReference>
<dbReference type="GO" id="GO:0005788">
    <property type="term" value="C:endoplasmic reticulum lumen"/>
    <property type="evidence" value="ECO:0007669"/>
    <property type="project" value="TreeGrafter"/>
</dbReference>
<dbReference type="GO" id="GO:0005524">
    <property type="term" value="F:ATP binding"/>
    <property type="evidence" value="ECO:0007669"/>
    <property type="project" value="UniProtKB-KW"/>
</dbReference>
<keyword evidence="4" id="KW-0547">Nucleotide-binding</keyword>
<keyword evidence="5" id="KW-0067">ATP-binding</keyword>
<dbReference type="AlphaFoldDB" id="A0A401T7C3"/>
<evidence type="ECO:0000259" key="8">
    <source>
        <dbReference type="SMART" id="SM00382"/>
    </source>
</evidence>
<dbReference type="Pfam" id="PF06309">
    <property type="entry name" value="Torsin"/>
    <property type="match status" value="1"/>
</dbReference>
<evidence type="ECO:0000256" key="2">
    <source>
        <dbReference type="ARBA" id="ARBA00006235"/>
    </source>
</evidence>
<dbReference type="STRING" id="137246.A0A401T7C3"/>
<dbReference type="PANTHER" id="PTHR10760:SF1">
    <property type="entry name" value="TORSIN-4A"/>
    <property type="match status" value="1"/>
</dbReference>
<evidence type="ECO:0000256" key="4">
    <source>
        <dbReference type="ARBA" id="ARBA00022741"/>
    </source>
</evidence>
<evidence type="ECO:0000256" key="5">
    <source>
        <dbReference type="ARBA" id="ARBA00022840"/>
    </source>
</evidence>
<evidence type="ECO:0000256" key="1">
    <source>
        <dbReference type="ARBA" id="ARBA00004167"/>
    </source>
</evidence>
<comment type="subcellular location">
    <subcellularLocation>
        <location evidence="1">Membrane</location>
        <topology evidence="1">Single-pass membrane protein</topology>
    </subcellularLocation>
</comment>
<comment type="similarity">
    <text evidence="2">Belongs to the ClpA/ClpB family. Torsin subfamily.</text>
</comment>
<gene>
    <name evidence="9" type="ORF">chiPu_0017029</name>
</gene>
<evidence type="ECO:0000313" key="9">
    <source>
        <dbReference type="EMBL" id="GCC38515.1"/>
    </source>
</evidence>
<name>A0A401T7C3_CHIPU</name>
<dbReference type="Proteomes" id="UP000287033">
    <property type="component" value="Unassembled WGS sequence"/>
</dbReference>
<sequence length="369" mass="41329">RMMRGKGLRRAPSSRTLGWVRADGGQRQTPGRKRVAGRKAQGRRPARRCSGWWWWWWRWWTCLDAESRAVYLLYLLCLTVALQVYNAYENLDDQLLAYDVEELEKTLHRELLGQTLAINRLTGLLRAYLATYIHRGPLFLSIHGPAGVGKSHLVRLVAKHFSFQLGPGLVLLHSVRYQQQLQSPGGHSGLAAHVSDVLSRALAARRVPVLLFDELELAPPGLLTLLGGLLSSNRTAGAVYIAVSRLGQERIVRSFRARAGGGGHRCLQRVSKELEGLMGRLHPLWRLAPHVIPLVPLDRAHVASCFEQLMDREGLYPQPHRAKALADGLAYYRAGQRLYALRGCSQSLAMVRQLAQERRPAHLGKAVSP</sequence>
<organism evidence="9 10">
    <name type="scientific">Chiloscyllium punctatum</name>
    <name type="common">Brownbanded bambooshark</name>
    <name type="synonym">Hemiscyllium punctatum</name>
    <dbReference type="NCBI Taxonomy" id="137246"/>
    <lineage>
        <taxon>Eukaryota</taxon>
        <taxon>Metazoa</taxon>
        <taxon>Chordata</taxon>
        <taxon>Craniata</taxon>
        <taxon>Vertebrata</taxon>
        <taxon>Chondrichthyes</taxon>
        <taxon>Elasmobranchii</taxon>
        <taxon>Galeomorphii</taxon>
        <taxon>Galeoidea</taxon>
        <taxon>Orectolobiformes</taxon>
        <taxon>Hemiscylliidae</taxon>
        <taxon>Chiloscyllium</taxon>
    </lineage>
</organism>
<dbReference type="PANTHER" id="PTHR10760">
    <property type="entry name" value="TORSIN"/>
    <property type="match status" value="1"/>
</dbReference>
<dbReference type="OrthoDB" id="19623at2759"/>
<accession>A0A401T7C3</accession>
<keyword evidence="6" id="KW-1133">Transmembrane helix</keyword>
<keyword evidence="10" id="KW-1185">Reference proteome</keyword>
<dbReference type="GO" id="GO:0005635">
    <property type="term" value="C:nuclear envelope"/>
    <property type="evidence" value="ECO:0007669"/>
    <property type="project" value="TreeGrafter"/>
</dbReference>
<keyword evidence="3" id="KW-0812">Transmembrane</keyword>
<feature type="domain" description="AAA+ ATPase" evidence="8">
    <location>
        <begin position="136"/>
        <end position="263"/>
    </location>
</feature>
<dbReference type="SUPFAM" id="SSF52540">
    <property type="entry name" value="P-loop containing nucleoside triphosphate hydrolases"/>
    <property type="match status" value="1"/>
</dbReference>
<evidence type="ECO:0000256" key="6">
    <source>
        <dbReference type="ARBA" id="ARBA00022989"/>
    </source>
</evidence>
<reference evidence="9 10" key="1">
    <citation type="journal article" date="2018" name="Nat. Ecol. Evol.">
        <title>Shark genomes provide insights into elasmobranch evolution and the origin of vertebrates.</title>
        <authorList>
            <person name="Hara Y"/>
            <person name="Yamaguchi K"/>
            <person name="Onimaru K"/>
            <person name="Kadota M"/>
            <person name="Koyanagi M"/>
            <person name="Keeley SD"/>
            <person name="Tatsumi K"/>
            <person name="Tanaka K"/>
            <person name="Motone F"/>
            <person name="Kageyama Y"/>
            <person name="Nozu R"/>
            <person name="Adachi N"/>
            <person name="Nishimura O"/>
            <person name="Nakagawa R"/>
            <person name="Tanegashima C"/>
            <person name="Kiyatake I"/>
            <person name="Matsumoto R"/>
            <person name="Murakumo K"/>
            <person name="Nishida K"/>
            <person name="Terakita A"/>
            <person name="Kuratani S"/>
            <person name="Sato K"/>
            <person name="Hyodo S Kuraku.S."/>
        </authorList>
    </citation>
    <scope>NUCLEOTIDE SEQUENCE [LARGE SCALE GENOMIC DNA]</scope>
</reference>
<protein>
    <recommendedName>
        <fullName evidence="8">AAA+ ATPase domain-containing protein</fullName>
    </recommendedName>
</protein>
<dbReference type="InterPro" id="IPR010448">
    <property type="entry name" value="Torsin"/>
</dbReference>
<dbReference type="GO" id="GO:0016887">
    <property type="term" value="F:ATP hydrolysis activity"/>
    <property type="evidence" value="ECO:0007669"/>
    <property type="project" value="InterPro"/>
</dbReference>
<comment type="caution">
    <text evidence="9">The sequence shown here is derived from an EMBL/GenBank/DDBJ whole genome shotgun (WGS) entry which is preliminary data.</text>
</comment>
<evidence type="ECO:0000256" key="7">
    <source>
        <dbReference type="ARBA" id="ARBA00023136"/>
    </source>
</evidence>
<evidence type="ECO:0000256" key="3">
    <source>
        <dbReference type="ARBA" id="ARBA00022692"/>
    </source>
</evidence>
<dbReference type="InterPro" id="IPR003593">
    <property type="entry name" value="AAA+_ATPase"/>
</dbReference>
<dbReference type="Gene3D" id="3.40.50.300">
    <property type="entry name" value="P-loop containing nucleotide triphosphate hydrolases"/>
    <property type="match status" value="1"/>
</dbReference>
<dbReference type="EMBL" id="BEZZ01001198">
    <property type="protein sequence ID" value="GCC38515.1"/>
    <property type="molecule type" value="Genomic_DNA"/>
</dbReference>
<dbReference type="InterPro" id="IPR027417">
    <property type="entry name" value="P-loop_NTPase"/>
</dbReference>